<reference evidence="1 2" key="1">
    <citation type="submission" date="2015-01" db="EMBL/GenBank/DDBJ databases">
        <title>Genome of allotetraploid Gossypium barbadense reveals genomic plasticity and fiber elongation in cotton evolution.</title>
        <authorList>
            <person name="Chen X."/>
            <person name="Liu X."/>
            <person name="Zhao B."/>
            <person name="Zheng H."/>
            <person name="Hu Y."/>
            <person name="Lu G."/>
            <person name="Yang C."/>
            <person name="Chen J."/>
            <person name="Shan C."/>
            <person name="Zhang L."/>
            <person name="Zhou Y."/>
            <person name="Wang L."/>
            <person name="Guo W."/>
            <person name="Bai Y."/>
            <person name="Ruan J."/>
            <person name="Shangguan X."/>
            <person name="Mao Y."/>
            <person name="Jiang J."/>
            <person name="Zhu Y."/>
            <person name="Lei J."/>
            <person name="Kang H."/>
            <person name="Chen S."/>
            <person name="He X."/>
            <person name="Wang R."/>
            <person name="Wang Y."/>
            <person name="Chen J."/>
            <person name="Wang L."/>
            <person name="Yu S."/>
            <person name="Wang B."/>
            <person name="Wei J."/>
            <person name="Song S."/>
            <person name="Lu X."/>
            <person name="Gao Z."/>
            <person name="Gu W."/>
            <person name="Deng X."/>
            <person name="Ma D."/>
            <person name="Wang S."/>
            <person name="Liang W."/>
            <person name="Fang L."/>
            <person name="Cai C."/>
            <person name="Zhu X."/>
            <person name="Zhou B."/>
            <person name="Zhang Y."/>
            <person name="Chen Z."/>
            <person name="Xu S."/>
            <person name="Zhu R."/>
            <person name="Wang S."/>
            <person name="Zhang T."/>
            <person name="Zhao G."/>
        </authorList>
    </citation>
    <scope>NUCLEOTIDE SEQUENCE [LARGE SCALE GENOMIC DNA]</scope>
    <source>
        <strain evidence="2">cv. Xinhai21</strain>
        <tissue evidence="1">Leaf</tissue>
    </source>
</reference>
<organism evidence="1 2">
    <name type="scientific">Gossypium barbadense</name>
    <name type="common">Sea Island cotton</name>
    <name type="synonym">Hibiscus barbadensis</name>
    <dbReference type="NCBI Taxonomy" id="3634"/>
    <lineage>
        <taxon>Eukaryota</taxon>
        <taxon>Viridiplantae</taxon>
        <taxon>Streptophyta</taxon>
        <taxon>Embryophyta</taxon>
        <taxon>Tracheophyta</taxon>
        <taxon>Spermatophyta</taxon>
        <taxon>Magnoliopsida</taxon>
        <taxon>eudicotyledons</taxon>
        <taxon>Gunneridae</taxon>
        <taxon>Pentapetalae</taxon>
        <taxon>rosids</taxon>
        <taxon>malvids</taxon>
        <taxon>Malvales</taxon>
        <taxon>Malvaceae</taxon>
        <taxon>Malvoideae</taxon>
        <taxon>Gossypium</taxon>
    </lineage>
</organism>
<dbReference type="AlphaFoldDB" id="A0A2P5XWE7"/>
<gene>
    <name evidence="1" type="ORF">GOBAR_AA13017</name>
</gene>
<protein>
    <submittedName>
        <fullName evidence="1">Uncharacterized protein</fullName>
    </submittedName>
</protein>
<accession>A0A2P5XWE7</accession>
<dbReference type="EMBL" id="KZ664116">
    <property type="protein sequence ID" value="PPS07644.1"/>
    <property type="molecule type" value="Genomic_DNA"/>
</dbReference>
<name>A0A2P5XWE7_GOSBA</name>
<proteinExistence type="predicted"/>
<evidence type="ECO:0000313" key="1">
    <source>
        <dbReference type="EMBL" id="PPS07644.1"/>
    </source>
</evidence>
<sequence>MYSWEVPSRYTGTTCLARVRALYPQLRSSSGAGTALHTATSTPCVPGTPSGSKVQVHVSRLKTPSVLMNGVLVLVPGRVVQLLYSQPVRYASPEVTTDKKTVKGAATPLSVKTKREANEHRFPW</sequence>
<evidence type="ECO:0000313" key="2">
    <source>
        <dbReference type="Proteomes" id="UP000239757"/>
    </source>
</evidence>
<dbReference type="Proteomes" id="UP000239757">
    <property type="component" value="Unassembled WGS sequence"/>
</dbReference>